<feature type="transmembrane region" description="Helical" evidence="2">
    <location>
        <begin position="131"/>
        <end position="149"/>
    </location>
</feature>
<keyword evidence="2" id="KW-0472">Membrane</keyword>
<reference evidence="3 4" key="1">
    <citation type="journal article" date="2018" name="Nat. Ecol. Evol.">
        <title>Pezizomycetes genomes reveal the molecular basis of ectomycorrhizal truffle lifestyle.</title>
        <authorList>
            <person name="Murat C."/>
            <person name="Payen T."/>
            <person name="Noel B."/>
            <person name="Kuo A."/>
            <person name="Morin E."/>
            <person name="Chen J."/>
            <person name="Kohler A."/>
            <person name="Krizsan K."/>
            <person name="Balestrini R."/>
            <person name="Da Silva C."/>
            <person name="Montanini B."/>
            <person name="Hainaut M."/>
            <person name="Levati E."/>
            <person name="Barry K.W."/>
            <person name="Belfiori B."/>
            <person name="Cichocki N."/>
            <person name="Clum A."/>
            <person name="Dockter R.B."/>
            <person name="Fauchery L."/>
            <person name="Guy J."/>
            <person name="Iotti M."/>
            <person name="Le Tacon F."/>
            <person name="Lindquist E.A."/>
            <person name="Lipzen A."/>
            <person name="Malagnac F."/>
            <person name="Mello A."/>
            <person name="Molinier V."/>
            <person name="Miyauchi S."/>
            <person name="Poulain J."/>
            <person name="Riccioni C."/>
            <person name="Rubini A."/>
            <person name="Sitrit Y."/>
            <person name="Splivallo R."/>
            <person name="Traeger S."/>
            <person name="Wang M."/>
            <person name="Zifcakova L."/>
            <person name="Wipf D."/>
            <person name="Zambonelli A."/>
            <person name="Paolocci F."/>
            <person name="Nowrousian M."/>
            <person name="Ottonello S."/>
            <person name="Baldrian P."/>
            <person name="Spatafora J.W."/>
            <person name="Henrissat B."/>
            <person name="Nagy L.G."/>
            <person name="Aury J.M."/>
            <person name="Wincker P."/>
            <person name="Grigoriev I.V."/>
            <person name="Bonfante P."/>
            <person name="Martin F.M."/>
        </authorList>
    </citation>
    <scope>NUCLEOTIDE SEQUENCE [LARGE SCALE GENOMIC DNA]</scope>
    <source>
        <strain evidence="3 4">ATCC MYA-4762</strain>
    </source>
</reference>
<accession>A0A3N4L7K5</accession>
<proteinExistence type="predicted"/>
<dbReference type="OrthoDB" id="5457566at2759"/>
<keyword evidence="2" id="KW-1133">Transmembrane helix</keyword>
<dbReference type="InParanoid" id="A0A3N4L7K5"/>
<sequence>MASSSQLSQVALRTQFIDPSTKIVEDPASDIENEILATYLPNKANEPEAATPLALPPPVTPQAALTHIEGLLLLPLQAEPTANIRDLQDILQRERKRIETLEIQRRRLHVQRRITDFLVPPLLDIPASTPILVWLFPGLYALLVFISVFRNISYC</sequence>
<feature type="coiled-coil region" evidence="1">
    <location>
        <begin position="84"/>
        <end position="111"/>
    </location>
</feature>
<gene>
    <name evidence="3" type="ORF">L211DRAFT_853692</name>
</gene>
<organism evidence="3 4">
    <name type="scientific">Terfezia boudieri ATCC MYA-4762</name>
    <dbReference type="NCBI Taxonomy" id="1051890"/>
    <lineage>
        <taxon>Eukaryota</taxon>
        <taxon>Fungi</taxon>
        <taxon>Dikarya</taxon>
        <taxon>Ascomycota</taxon>
        <taxon>Pezizomycotina</taxon>
        <taxon>Pezizomycetes</taxon>
        <taxon>Pezizales</taxon>
        <taxon>Pezizaceae</taxon>
        <taxon>Terfezia</taxon>
    </lineage>
</organism>
<evidence type="ECO:0000256" key="1">
    <source>
        <dbReference type="SAM" id="Coils"/>
    </source>
</evidence>
<name>A0A3N4L7K5_9PEZI</name>
<dbReference type="Proteomes" id="UP000267821">
    <property type="component" value="Unassembled WGS sequence"/>
</dbReference>
<keyword evidence="1" id="KW-0175">Coiled coil</keyword>
<dbReference type="AlphaFoldDB" id="A0A3N4L7K5"/>
<evidence type="ECO:0000313" key="4">
    <source>
        <dbReference type="Proteomes" id="UP000267821"/>
    </source>
</evidence>
<evidence type="ECO:0000313" key="3">
    <source>
        <dbReference type="EMBL" id="RPB18880.1"/>
    </source>
</evidence>
<dbReference type="EMBL" id="ML121605">
    <property type="protein sequence ID" value="RPB18880.1"/>
    <property type="molecule type" value="Genomic_DNA"/>
</dbReference>
<evidence type="ECO:0000256" key="2">
    <source>
        <dbReference type="SAM" id="Phobius"/>
    </source>
</evidence>
<keyword evidence="4" id="KW-1185">Reference proteome</keyword>
<keyword evidence="2" id="KW-0812">Transmembrane</keyword>
<protein>
    <submittedName>
        <fullName evidence="3">Uncharacterized protein</fullName>
    </submittedName>
</protein>